<feature type="non-terminal residue" evidence="2">
    <location>
        <position position="1"/>
    </location>
</feature>
<proteinExistence type="predicted"/>
<evidence type="ECO:0000313" key="2">
    <source>
        <dbReference type="EMBL" id="MCI18795.1"/>
    </source>
</evidence>
<comment type="caution">
    <text evidence="2">The sequence shown here is derived from an EMBL/GenBank/DDBJ whole genome shotgun (WGS) entry which is preliminary data.</text>
</comment>
<protein>
    <submittedName>
        <fullName evidence="2">F-box/RNI/FBD-like domain protein</fullName>
    </submittedName>
</protein>
<evidence type="ECO:0000259" key="1">
    <source>
        <dbReference type="Pfam" id="PF24758"/>
    </source>
</evidence>
<dbReference type="SUPFAM" id="SSF52047">
    <property type="entry name" value="RNI-like"/>
    <property type="match status" value="1"/>
</dbReference>
<sequence>TLNLLTVHVLRDDDDEDNVHFSKLANVPFPKLPKSILTCRTLVSLDLRGFGVKEFTFPSIGFGFPSLNVLKLNDIVFHEVRDFMLLLAGCPILEDLLAIDIYFHRKEDPLTIQEFKSLSLPKLISAVITECWCSCFPVKALSNLEYLSVDTSMLCEKDHKVHDVRFIWNIMH</sequence>
<dbReference type="EMBL" id="LXQA010111869">
    <property type="protein sequence ID" value="MCI18795.1"/>
    <property type="molecule type" value="Genomic_DNA"/>
</dbReference>
<evidence type="ECO:0000313" key="3">
    <source>
        <dbReference type="Proteomes" id="UP000265520"/>
    </source>
</evidence>
<dbReference type="Proteomes" id="UP000265520">
    <property type="component" value="Unassembled WGS sequence"/>
</dbReference>
<dbReference type="Pfam" id="PF24758">
    <property type="entry name" value="LRR_At5g56370"/>
    <property type="match status" value="1"/>
</dbReference>
<dbReference type="Gene3D" id="3.80.10.10">
    <property type="entry name" value="Ribonuclease Inhibitor"/>
    <property type="match status" value="1"/>
</dbReference>
<gene>
    <name evidence="2" type="ORF">A2U01_0039950</name>
</gene>
<name>A0A392Q6B4_9FABA</name>
<feature type="domain" description="F-box/LRR-repeat protein 15/At3g58940/PEG3-like LRR" evidence="1">
    <location>
        <begin position="28"/>
        <end position="164"/>
    </location>
</feature>
<reference evidence="2 3" key="1">
    <citation type="journal article" date="2018" name="Front. Plant Sci.">
        <title>Red Clover (Trifolium pratense) and Zigzag Clover (T. medium) - A Picture of Genomic Similarities and Differences.</title>
        <authorList>
            <person name="Dluhosova J."/>
            <person name="Istvanek J."/>
            <person name="Nedelnik J."/>
            <person name="Repkova J."/>
        </authorList>
    </citation>
    <scope>NUCLEOTIDE SEQUENCE [LARGE SCALE GENOMIC DNA]</scope>
    <source>
        <strain evidence="3">cv. 10/8</strain>
        <tissue evidence="2">Leaf</tissue>
    </source>
</reference>
<keyword evidence="3" id="KW-1185">Reference proteome</keyword>
<dbReference type="PANTHER" id="PTHR31900:SF34">
    <property type="entry name" value="EMB|CAB62440.1-RELATED"/>
    <property type="match status" value="1"/>
</dbReference>
<accession>A0A392Q6B4</accession>
<dbReference type="InterPro" id="IPR032675">
    <property type="entry name" value="LRR_dom_sf"/>
</dbReference>
<dbReference type="AlphaFoldDB" id="A0A392Q6B4"/>
<organism evidence="2 3">
    <name type="scientific">Trifolium medium</name>
    <dbReference type="NCBI Taxonomy" id="97028"/>
    <lineage>
        <taxon>Eukaryota</taxon>
        <taxon>Viridiplantae</taxon>
        <taxon>Streptophyta</taxon>
        <taxon>Embryophyta</taxon>
        <taxon>Tracheophyta</taxon>
        <taxon>Spermatophyta</taxon>
        <taxon>Magnoliopsida</taxon>
        <taxon>eudicotyledons</taxon>
        <taxon>Gunneridae</taxon>
        <taxon>Pentapetalae</taxon>
        <taxon>rosids</taxon>
        <taxon>fabids</taxon>
        <taxon>Fabales</taxon>
        <taxon>Fabaceae</taxon>
        <taxon>Papilionoideae</taxon>
        <taxon>50 kb inversion clade</taxon>
        <taxon>NPAAA clade</taxon>
        <taxon>Hologalegina</taxon>
        <taxon>IRL clade</taxon>
        <taxon>Trifolieae</taxon>
        <taxon>Trifolium</taxon>
    </lineage>
</organism>
<dbReference type="PANTHER" id="PTHR31900">
    <property type="entry name" value="F-BOX/RNI SUPERFAMILY PROTEIN-RELATED"/>
    <property type="match status" value="1"/>
</dbReference>
<dbReference type="InterPro" id="IPR050232">
    <property type="entry name" value="FBL13/AtMIF1-like"/>
</dbReference>
<dbReference type="InterPro" id="IPR055411">
    <property type="entry name" value="LRR_FXL15/At3g58940/PEG3-like"/>
</dbReference>